<accession>A0A7S1YAS9</accession>
<evidence type="ECO:0000313" key="2">
    <source>
        <dbReference type="EMBL" id="CAD9286991.1"/>
    </source>
</evidence>
<organism evidence="2">
    <name type="scientific">Sexangularia sp. CB-2014</name>
    <dbReference type="NCBI Taxonomy" id="1486929"/>
    <lineage>
        <taxon>Eukaryota</taxon>
        <taxon>Amoebozoa</taxon>
        <taxon>Tubulinea</taxon>
        <taxon>Elardia</taxon>
        <taxon>Arcellinida</taxon>
        <taxon>Arcellinida incertae sedis</taxon>
        <taxon>Sexangularia</taxon>
    </lineage>
</organism>
<evidence type="ECO:0000256" key="1">
    <source>
        <dbReference type="SAM" id="MobiDB-lite"/>
    </source>
</evidence>
<gene>
    <name evidence="2" type="ORF">SSP0437_LOCUS960</name>
</gene>
<feature type="region of interest" description="Disordered" evidence="1">
    <location>
        <begin position="84"/>
        <end position="161"/>
    </location>
</feature>
<reference evidence="2" key="1">
    <citation type="submission" date="2021-01" db="EMBL/GenBank/DDBJ databases">
        <authorList>
            <person name="Corre E."/>
            <person name="Pelletier E."/>
            <person name="Niang G."/>
            <person name="Scheremetjew M."/>
            <person name="Finn R."/>
            <person name="Kale V."/>
            <person name="Holt S."/>
            <person name="Cochrane G."/>
            <person name="Meng A."/>
            <person name="Brown T."/>
            <person name="Cohen L."/>
        </authorList>
    </citation>
    <scope>NUCLEOTIDE SEQUENCE</scope>
    <source>
        <strain evidence="2">ATCC 50979</strain>
    </source>
</reference>
<dbReference type="EMBL" id="HBGL01001246">
    <property type="protein sequence ID" value="CAD9286991.1"/>
    <property type="molecule type" value="Transcribed_RNA"/>
</dbReference>
<dbReference type="AlphaFoldDB" id="A0A7S1YAS9"/>
<proteinExistence type="predicted"/>
<name>A0A7S1YAS9_9EUKA</name>
<feature type="compositionally biased region" description="Low complexity" evidence="1">
    <location>
        <begin position="84"/>
        <end position="99"/>
    </location>
</feature>
<feature type="compositionally biased region" description="Acidic residues" evidence="1">
    <location>
        <begin position="100"/>
        <end position="120"/>
    </location>
</feature>
<protein>
    <submittedName>
        <fullName evidence="2">Uncharacterized protein</fullName>
    </submittedName>
</protein>
<sequence>MDYLASEFLAAYLDVGQSSPKPPGYVVVRTDTVEGLRTLQNSMRRPRVRSAIASAMPSVATLAKASQTPIMDAALQCLITRTSADQADAGPGDAAPLDDAPTDDVQEDPELAEEEEEEDAPPSPLRPVAASAPSLHDMQDGRAVRGHVRATRTSVRERASRCPAVSLGLRLGERLGIRTR</sequence>